<comment type="caution">
    <text evidence="4">The sequence shown here is derived from an EMBL/GenBank/DDBJ whole genome shotgun (WGS) entry which is preliminary data.</text>
</comment>
<dbReference type="Gene3D" id="3.40.50.450">
    <property type="match status" value="1"/>
</dbReference>
<evidence type="ECO:0000313" key="4">
    <source>
        <dbReference type="EMBL" id="KKW41554.1"/>
    </source>
</evidence>
<feature type="region of interest" description="Disordered" evidence="2">
    <location>
        <begin position="213"/>
        <end position="233"/>
    </location>
</feature>
<dbReference type="InterPro" id="IPR003488">
    <property type="entry name" value="DprA"/>
</dbReference>
<reference evidence="4 5" key="1">
    <citation type="journal article" date="2015" name="Nature">
        <title>rRNA introns, odd ribosomes, and small enigmatic genomes across a large radiation of phyla.</title>
        <authorList>
            <person name="Brown C.T."/>
            <person name="Hug L.A."/>
            <person name="Thomas B.C."/>
            <person name="Sharon I."/>
            <person name="Castelle C.J."/>
            <person name="Singh A."/>
            <person name="Wilkins M.J."/>
            <person name="Williams K.H."/>
            <person name="Banfield J.F."/>
        </authorList>
    </citation>
    <scope>NUCLEOTIDE SEQUENCE [LARGE SCALE GENOMIC DNA]</scope>
</reference>
<dbReference type="Pfam" id="PF02481">
    <property type="entry name" value="DNA_processg_A"/>
    <property type="match status" value="1"/>
</dbReference>
<accession>A0A0G2B7Y9</accession>
<dbReference type="AlphaFoldDB" id="A0A0G2B7Y9"/>
<dbReference type="Proteomes" id="UP000033870">
    <property type="component" value="Unassembled WGS sequence"/>
</dbReference>
<dbReference type="STRING" id="1619044.UY92_C0016G0009"/>
<dbReference type="PATRIC" id="fig|1619044.3.peg.1189"/>
<protein>
    <submittedName>
        <fullName evidence="4">Protecting protein DprA protein</fullName>
    </submittedName>
</protein>
<sequence>MNKEGLLAYFPKLSPRRYRDMIAVFGSAESFWNSSFAQTKQVPWPADVVAEFMAWKKTVDEAAIELRLQNSGVACLPQSDPGYPPLLRQIYDPPPALFVRGTLTDARPHLAVVGTRKFSPYGKQIAAELTAALARRGLVIVSGLALGIDSIAHHSALSAGGTTIAVLGSGVDDASIYPSAHRGLAKKIIENGGALVSEYPPGFKPTQYSFPERNRIMGQPPDTGRSQAYYVGG</sequence>
<comment type="similarity">
    <text evidence="1">Belongs to the DprA/Smf family.</text>
</comment>
<dbReference type="EMBL" id="LCRX01000016">
    <property type="protein sequence ID" value="KKW41554.1"/>
    <property type="molecule type" value="Genomic_DNA"/>
</dbReference>
<evidence type="ECO:0000256" key="2">
    <source>
        <dbReference type="SAM" id="MobiDB-lite"/>
    </source>
</evidence>
<evidence type="ECO:0000259" key="3">
    <source>
        <dbReference type="Pfam" id="PF02481"/>
    </source>
</evidence>
<dbReference type="SUPFAM" id="SSF102405">
    <property type="entry name" value="MCP/YpsA-like"/>
    <property type="match status" value="1"/>
</dbReference>
<dbReference type="GO" id="GO:0009294">
    <property type="term" value="P:DNA-mediated transformation"/>
    <property type="evidence" value="ECO:0007669"/>
    <property type="project" value="InterPro"/>
</dbReference>
<name>A0A0G2B7Y9_9BACT</name>
<feature type="domain" description="Smf/DprA SLOG" evidence="3">
    <location>
        <begin position="78"/>
        <end position="217"/>
    </location>
</feature>
<dbReference type="PANTHER" id="PTHR43022:SF1">
    <property type="entry name" value="PROTEIN SMF"/>
    <property type="match status" value="1"/>
</dbReference>
<gene>
    <name evidence="4" type="ORF">UY92_C0016G0009</name>
</gene>
<dbReference type="PANTHER" id="PTHR43022">
    <property type="entry name" value="PROTEIN SMF"/>
    <property type="match status" value="1"/>
</dbReference>
<evidence type="ECO:0000313" key="5">
    <source>
        <dbReference type="Proteomes" id="UP000033870"/>
    </source>
</evidence>
<evidence type="ECO:0000256" key="1">
    <source>
        <dbReference type="ARBA" id="ARBA00006525"/>
    </source>
</evidence>
<organism evidence="4 5">
    <name type="scientific">Candidatus Magasanikbacteria bacterium GW2011_GWA2_56_11</name>
    <dbReference type="NCBI Taxonomy" id="1619044"/>
    <lineage>
        <taxon>Bacteria</taxon>
        <taxon>Candidatus Magasanikiibacteriota</taxon>
    </lineage>
</organism>
<dbReference type="InterPro" id="IPR057666">
    <property type="entry name" value="DrpA_SLOG"/>
</dbReference>
<proteinExistence type="inferred from homology"/>